<proteinExistence type="predicted"/>
<name>A0A5N6UWQ5_ASPTM</name>
<sequence>MLIYFIAFHFIIFIILLSLPFFLLLRLGLNFKSDLPNMIAYTNGVVIVVVIGYLIVVSYRLVYQWESRPETSSTSFCRSVCRMKGGWLHIVWIVHTEYGHY</sequence>
<keyword evidence="1" id="KW-0472">Membrane</keyword>
<dbReference type="OrthoDB" id="10544847at2759"/>
<feature type="transmembrane region" description="Helical" evidence="1">
    <location>
        <begin position="39"/>
        <end position="62"/>
    </location>
</feature>
<dbReference type="EMBL" id="ML738621">
    <property type="protein sequence ID" value="KAE8163112.1"/>
    <property type="molecule type" value="Genomic_DNA"/>
</dbReference>
<accession>A0A5N6UWQ5</accession>
<keyword evidence="3" id="KW-1185">Reference proteome</keyword>
<keyword evidence="1" id="KW-1133">Transmembrane helix</keyword>
<evidence type="ECO:0000313" key="2">
    <source>
        <dbReference type="EMBL" id="KAE8163112.1"/>
    </source>
</evidence>
<reference evidence="2 3" key="1">
    <citation type="submission" date="2019-04" db="EMBL/GenBank/DDBJ databases">
        <title>Friends and foes A comparative genomics study of 23 Aspergillus species from section Flavi.</title>
        <authorList>
            <consortium name="DOE Joint Genome Institute"/>
            <person name="Kjaerbolling I."/>
            <person name="Vesth T."/>
            <person name="Frisvad J.C."/>
            <person name="Nybo J.L."/>
            <person name="Theobald S."/>
            <person name="Kildgaard S."/>
            <person name="Isbrandt T."/>
            <person name="Kuo A."/>
            <person name="Sato A."/>
            <person name="Lyhne E.K."/>
            <person name="Kogle M.E."/>
            <person name="Wiebenga A."/>
            <person name="Kun R.S."/>
            <person name="Lubbers R.J."/>
            <person name="Makela M.R."/>
            <person name="Barry K."/>
            <person name="Chovatia M."/>
            <person name="Clum A."/>
            <person name="Daum C."/>
            <person name="Haridas S."/>
            <person name="He G."/>
            <person name="LaButti K."/>
            <person name="Lipzen A."/>
            <person name="Mondo S."/>
            <person name="Riley R."/>
            <person name="Salamov A."/>
            <person name="Simmons B.A."/>
            <person name="Magnuson J.K."/>
            <person name="Henrissat B."/>
            <person name="Mortensen U.H."/>
            <person name="Larsen T.O."/>
            <person name="Devries R.P."/>
            <person name="Grigoriev I.V."/>
            <person name="Machida M."/>
            <person name="Baker S.E."/>
            <person name="Andersen M.R."/>
        </authorList>
    </citation>
    <scope>NUCLEOTIDE SEQUENCE [LARGE SCALE GENOMIC DNA]</scope>
    <source>
        <strain evidence="2 3">CBS 117626</strain>
    </source>
</reference>
<dbReference type="Proteomes" id="UP000326950">
    <property type="component" value="Unassembled WGS sequence"/>
</dbReference>
<keyword evidence="1" id="KW-0812">Transmembrane</keyword>
<evidence type="ECO:0000313" key="3">
    <source>
        <dbReference type="Proteomes" id="UP000326950"/>
    </source>
</evidence>
<evidence type="ECO:0000256" key="1">
    <source>
        <dbReference type="SAM" id="Phobius"/>
    </source>
</evidence>
<protein>
    <submittedName>
        <fullName evidence="2">Uncharacterized protein</fullName>
    </submittedName>
</protein>
<organism evidence="2 3">
    <name type="scientific">Aspergillus tamarii</name>
    <dbReference type="NCBI Taxonomy" id="41984"/>
    <lineage>
        <taxon>Eukaryota</taxon>
        <taxon>Fungi</taxon>
        <taxon>Dikarya</taxon>
        <taxon>Ascomycota</taxon>
        <taxon>Pezizomycotina</taxon>
        <taxon>Eurotiomycetes</taxon>
        <taxon>Eurotiomycetidae</taxon>
        <taxon>Eurotiales</taxon>
        <taxon>Aspergillaceae</taxon>
        <taxon>Aspergillus</taxon>
        <taxon>Aspergillus subgen. Circumdati</taxon>
    </lineage>
</organism>
<dbReference type="AlphaFoldDB" id="A0A5N6UWQ5"/>
<feature type="transmembrane region" description="Helical" evidence="1">
    <location>
        <begin position="6"/>
        <end position="27"/>
    </location>
</feature>
<gene>
    <name evidence="2" type="ORF">BDV40DRAFT_263811</name>
</gene>